<evidence type="ECO:0000259" key="4">
    <source>
        <dbReference type="PROSITE" id="PS01124"/>
    </source>
</evidence>
<dbReference type="GO" id="GO:0003700">
    <property type="term" value="F:DNA-binding transcription factor activity"/>
    <property type="evidence" value="ECO:0007669"/>
    <property type="project" value="InterPro"/>
</dbReference>
<dbReference type="InterPro" id="IPR018062">
    <property type="entry name" value="HTH_AraC-typ_CS"/>
</dbReference>
<dbReference type="PANTHER" id="PTHR43280">
    <property type="entry name" value="ARAC-FAMILY TRANSCRIPTIONAL REGULATOR"/>
    <property type="match status" value="1"/>
</dbReference>
<dbReference type="InterPro" id="IPR014710">
    <property type="entry name" value="RmlC-like_jellyroll"/>
</dbReference>
<keyword evidence="2" id="KW-0238">DNA-binding</keyword>
<dbReference type="KEGG" id="wdi:H9L19_04525"/>
<dbReference type="InterPro" id="IPR009057">
    <property type="entry name" value="Homeodomain-like_sf"/>
</dbReference>
<proteinExistence type="predicted"/>
<protein>
    <submittedName>
        <fullName evidence="5">AraC family transcriptional regulator</fullName>
    </submittedName>
</protein>
<dbReference type="Gene3D" id="1.10.10.60">
    <property type="entry name" value="Homeodomain-like"/>
    <property type="match status" value="2"/>
</dbReference>
<dbReference type="PROSITE" id="PS01124">
    <property type="entry name" value="HTH_ARAC_FAMILY_2"/>
    <property type="match status" value="1"/>
</dbReference>
<sequence>MITDFQLNLDEEKEPNYLPVLNTHFTLFGGHQEEVLPGWQWKTEAHPAFELIYILSGQQKTVTETQEMIVHAGEFILIPIGEYHTNSVYGDEPCSYFSMHFNMDDLSIKYLLSESYGHRIIGPQWQQYPRVMKQLKMIVSMIKPEYGLADRLNLQMAVIHLILILVKATQDETNYIGKLKELDHYMLAQQLSVAIKEKVDRETYHQKTEQVISISEIINQFHISQSQALKLFKKFFQKTPQAYLIELKMTQAKQLLLQPNMSIRAVSEKLGYSSPSHFSREFNKQFQLSPRDYVKKCN</sequence>
<dbReference type="GO" id="GO:0043565">
    <property type="term" value="F:sequence-specific DNA binding"/>
    <property type="evidence" value="ECO:0007669"/>
    <property type="project" value="InterPro"/>
</dbReference>
<dbReference type="EMBL" id="CP060724">
    <property type="protein sequence ID" value="QNN74694.1"/>
    <property type="molecule type" value="Genomic_DNA"/>
</dbReference>
<dbReference type="InterPro" id="IPR003313">
    <property type="entry name" value="AraC-bd"/>
</dbReference>
<evidence type="ECO:0000256" key="1">
    <source>
        <dbReference type="ARBA" id="ARBA00023015"/>
    </source>
</evidence>
<evidence type="ECO:0000256" key="2">
    <source>
        <dbReference type="ARBA" id="ARBA00023125"/>
    </source>
</evidence>
<reference evidence="5 6" key="1">
    <citation type="submission" date="2020-08" db="EMBL/GenBank/DDBJ databases">
        <title>Genome sequence of Weissella diestrammenae KACC 16890T.</title>
        <authorList>
            <person name="Hyun D.-W."/>
            <person name="Bae J.-W."/>
        </authorList>
    </citation>
    <scope>NUCLEOTIDE SEQUENCE [LARGE SCALE GENOMIC DNA]</scope>
    <source>
        <strain evidence="5 6">KACC 16890</strain>
    </source>
</reference>
<organism evidence="5 6">
    <name type="scientific">Weissella diestrammenae</name>
    <dbReference type="NCBI Taxonomy" id="1162633"/>
    <lineage>
        <taxon>Bacteria</taxon>
        <taxon>Bacillati</taxon>
        <taxon>Bacillota</taxon>
        <taxon>Bacilli</taxon>
        <taxon>Lactobacillales</taxon>
        <taxon>Lactobacillaceae</taxon>
        <taxon>Weissella</taxon>
    </lineage>
</organism>
<dbReference type="Pfam" id="PF12833">
    <property type="entry name" value="HTH_18"/>
    <property type="match status" value="1"/>
</dbReference>
<dbReference type="PANTHER" id="PTHR43280:SF2">
    <property type="entry name" value="HTH-TYPE TRANSCRIPTIONAL REGULATOR EXSA"/>
    <property type="match status" value="1"/>
</dbReference>
<feature type="domain" description="HTH araC/xylS-type" evidence="4">
    <location>
        <begin position="189"/>
        <end position="296"/>
    </location>
</feature>
<accession>A0A7G9T3L9</accession>
<dbReference type="PROSITE" id="PS00041">
    <property type="entry name" value="HTH_ARAC_FAMILY_1"/>
    <property type="match status" value="1"/>
</dbReference>
<dbReference type="AlphaFoldDB" id="A0A7G9T3L9"/>
<evidence type="ECO:0000256" key="3">
    <source>
        <dbReference type="ARBA" id="ARBA00023163"/>
    </source>
</evidence>
<gene>
    <name evidence="5" type="ORF">H9L19_04525</name>
</gene>
<keyword evidence="6" id="KW-1185">Reference proteome</keyword>
<name>A0A7G9T3L9_9LACO</name>
<dbReference type="InterPro" id="IPR037923">
    <property type="entry name" value="HTH-like"/>
</dbReference>
<dbReference type="SUPFAM" id="SSF46689">
    <property type="entry name" value="Homeodomain-like"/>
    <property type="match status" value="1"/>
</dbReference>
<dbReference type="Pfam" id="PF02311">
    <property type="entry name" value="AraC_binding"/>
    <property type="match status" value="1"/>
</dbReference>
<dbReference type="Gene3D" id="2.60.120.10">
    <property type="entry name" value="Jelly Rolls"/>
    <property type="match status" value="1"/>
</dbReference>
<keyword evidence="3" id="KW-0804">Transcription</keyword>
<dbReference type="Proteomes" id="UP000515800">
    <property type="component" value="Chromosome"/>
</dbReference>
<evidence type="ECO:0000313" key="6">
    <source>
        <dbReference type="Proteomes" id="UP000515800"/>
    </source>
</evidence>
<dbReference type="SUPFAM" id="SSF51215">
    <property type="entry name" value="Regulatory protein AraC"/>
    <property type="match status" value="1"/>
</dbReference>
<keyword evidence="1" id="KW-0805">Transcription regulation</keyword>
<dbReference type="RefSeq" id="WP_187528529.1">
    <property type="nucleotide sequence ID" value="NZ_CP060724.1"/>
</dbReference>
<evidence type="ECO:0000313" key="5">
    <source>
        <dbReference type="EMBL" id="QNN74694.1"/>
    </source>
</evidence>
<dbReference type="SMART" id="SM00342">
    <property type="entry name" value="HTH_ARAC"/>
    <property type="match status" value="1"/>
</dbReference>
<dbReference type="InterPro" id="IPR018060">
    <property type="entry name" value="HTH_AraC"/>
</dbReference>